<keyword evidence="3" id="KW-0645">Protease</keyword>
<dbReference type="Pfam" id="PF00574">
    <property type="entry name" value="CLP_protease"/>
    <property type="match status" value="1"/>
</dbReference>
<dbReference type="SUPFAM" id="SSF52096">
    <property type="entry name" value="ClpP/crotonase"/>
    <property type="match status" value="1"/>
</dbReference>
<accession>A0A7U0KVS2</accession>
<dbReference type="PANTHER" id="PTHR10381:SF73">
    <property type="entry name" value="ATP-DEPENDENT CLP PROTEASE PROTEOLYTIC SUBUNIT"/>
    <property type="match status" value="1"/>
</dbReference>
<dbReference type="AlphaFoldDB" id="A0A7U0KVS2"/>
<dbReference type="InterPro" id="IPR029045">
    <property type="entry name" value="ClpP/crotonase-like_dom_sf"/>
</dbReference>
<dbReference type="EMBL" id="MT920562">
    <property type="protein sequence ID" value="QQW52093.1"/>
    <property type="molecule type" value="Genomic_DNA"/>
</dbReference>
<geneLocation type="chloroplast" evidence="3"/>
<dbReference type="PANTHER" id="PTHR10381">
    <property type="entry name" value="ATP-DEPENDENT CLP PROTEASE PROTEOLYTIC SUBUNIT"/>
    <property type="match status" value="1"/>
</dbReference>
<dbReference type="GO" id="GO:0009536">
    <property type="term" value="C:plastid"/>
    <property type="evidence" value="ECO:0007669"/>
    <property type="project" value="UniProtKB-ARBA"/>
</dbReference>
<dbReference type="GO" id="GO:0051117">
    <property type="term" value="F:ATPase binding"/>
    <property type="evidence" value="ECO:0007669"/>
    <property type="project" value="TreeGrafter"/>
</dbReference>
<dbReference type="GO" id="GO:0004176">
    <property type="term" value="F:ATP-dependent peptidase activity"/>
    <property type="evidence" value="ECO:0007669"/>
    <property type="project" value="InterPro"/>
</dbReference>
<evidence type="ECO:0000256" key="1">
    <source>
        <dbReference type="ARBA" id="ARBA00007039"/>
    </source>
</evidence>
<dbReference type="Gene3D" id="3.90.226.10">
    <property type="entry name" value="2-enoyl-CoA Hydratase, Chain A, domain 1"/>
    <property type="match status" value="1"/>
</dbReference>
<evidence type="ECO:0000313" key="3">
    <source>
        <dbReference type="EMBL" id="QQW52093.1"/>
    </source>
</evidence>
<reference evidence="3" key="1">
    <citation type="journal article" date="2021" name="Front. Plant Sci.">
        <title>Comparative Chloroplast Genomics of Corydalis species (Papaveraceae): Evolutionary Perspectives on Their Unusual Large Scale Rearrangements.</title>
        <authorList>
            <person name="Xu X."/>
            <person name="Wang D."/>
        </authorList>
    </citation>
    <scope>NUCLEOTIDE SEQUENCE</scope>
</reference>
<evidence type="ECO:0000256" key="2">
    <source>
        <dbReference type="RuleBase" id="RU003567"/>
    </source>
</evidence>
<gene>
    <name evidence="3" type="primary">clpP</name>
</gene>
<dbReference type="InterPro" id="IPR023562">
    <property type="entry name" value="ClpP/TepA"/>
</dbReference>
<dbReference type="GeneID" id="67156579"/>
<proteinExistence type="inferred from homology"/>
<dbReference type="GO" id="GO:0006515">
    <property type="term" value="P:protein quality control for misfolded or incompletely synthesized proteins"/>
    <property type="evidence" value="ECO:0007669"/>
    <property type="project" value="TreeGrafter"/>
</dbReference>
<comment type="similarity">
    <text evidence="1 2">Belongs to the peptidase S14 family.</text>
</comment>
<organism evidence="3">
    <name type="scientific">Corydalis saxicola</name>
    <name type="common">Fumewort</name>
    <name type="synonym">Corydalis thalictrifolia</name>
    <dbReference type="NCBI Taxonomy" id="282776"/>
    <lineage>
        <taxon>Eukaryota</taxon>
        <taxon>Viridiplantae</taxon>
        <taxon>Streptophyta</taxon>
        <taxon>Embryophyta</taxon>
        <taxon>Tracheophyta</taxon>
        <taxon>Spermatophyta</taxon>
        <taxon>Magnoliopsida</taxon>
        <taxon>Ranunculales</taxon>
        <taxon>Papaveraceae</taxon>
        <taxon>Fumarioideae</taxon>
        <taxon>Corydalis</taxon>
    </lineage>
</organism>
<dbReference type="GO" id="GO:0009368">
    <property type="term" value="C:endopeptidase Clp complex"/>
    <property type="evidence" value="ECO:0007669"/>
    <property type="project" value="TreeGrafter"/>
</dbReference>
<protein>
    <recommendedName>
        <fullName evidence="2">ATP-dependent Clp protease proteolytic subunit</fullName>
    </recommendedName>
</protein>
<dbReference type="GO" id="GO:0004252">
    <property type="term" value="F:serine-type endopeptidase activity"/>
    <property type="evidence" value="ECO:0007669"/>
    <property type="project" value="InterPro"/>
</dbReference>
<dbReference type="RefSeq" id="YP_010154260.1">
    <property type="nucleotide sequence ID" value="NC_057186.1"/>
</dbReference>
<dbReference type="InterPro" id="IPR001907">
    <property type="entry name" value="ClpP"/>
</dbReference>
<dbReference type="CDD" id="cd07017">
    <property type="entry name" value="S14_ClpP_2"/>
    <property type="match status" value="1"/>
</dbReference>
<keyword evidence="3" id="KW-0378">Hydrolase</keyword>
<keyword evidence="3" id="KW-0934">Plastid</keyword>
<sequence>MPVGVPKVSLLIPEEEKEEPTWLDLYNRLHRERCLFLCNKLDFETTNTLMGLLVGLSKADPTRDFYIFIHCPGGWALCGIGLFDLMRYVPPDVHTITLGKAYSMGSLVLLGAATDECIAFPNGKILLHQPSCSYLGPGLGELYRDGDEFKNIRNHVTSIYSQKTKKPWHIVYLDLQRDYLMNPYEAKSYGLVDHVGIDGYERYGRIFPW</sequence>
<name>A0A7U0KVS2_CORSX</name>
<dbReference type="PRINTS" id="PR00127">
    <property type="entry name" value="CLPPROTEASEP"/>
</dbReference>
<keyword evidence="3" id="KW-0150">Chloroplast</keyword>